<dbReference type="RefSeq" id="WP_394162942.1">
    <property type="nucleotide sequence ID" value="NZ_JBHGCJ010000005.1"/>
</dbReference>
<comment type="caution">
    <text evidence="1">The sequence shown here is derived from an EMBL/GenBank/DDBJ whole genome shotgun (WGS) entry which is preliminary data.</text>
</comment>
<dbReference type="Proteomes" id="UP001605261">
    <property type="component" value="Unassembled WGS sequence"/>
</dbReference>
<dbReference type="InterPro" id="IPR032560">
    <property type="entry name" value="DUF4932"/>
</dbReference>
<protein>
    <submittedName>
        <fullName evidence="1">DUF4932 domain-containing protein</fullName>
    </submittedName>
</protein>
<accession>A0ABW7CYI8</accession>
<reference evidence="1 2" key="1">
    <citation type="submission" date="2024-09" db="EMBL/GenBank/DDBJ databases">
        <authorList>
            <consortium name="All-Russian atlas of soil microorganisms"/>
            <consortium name="as a basis for the search for new antimicrobial producers and enzymes with unique properties"/>
            <person name="Sokolova E.A."/>
            <person name="Voronina E.N."/>
        </authorList>
    </citation>
    <scope>NUCLEOTIDE SEQUENCE [LARGE SCALE GENOMIC DNA]</scope>
    <source>
        <strain evidence="1 2">AF-22b-331.1</strain>
    </source>
</reference>
<name>A0ABW7CYI8_9GAMM</name>
<evidence type="ECO:0000313" key="2">
    <source>
        <dbReference type="Proteomes" id="UP001605261"/>
    </source>
</evidence>
<keyword evidence="2" id="KW-1185">Reference proteome</keyword>
<sequence>MDHLRPAHRPWLAALLVVLGLFGSQQLAASPRPVVVDPSVELAAVANRLAGFEEFSAPGIADYDAAVETHFRRYQDHPAVQLLRALRQQHGIGYSDTVALALAATPHRWQPRQPLPEWLRDMPGHWTLDTAHAYLRAMAAFERDTDAAGFFRGQQRFYHRVETELATGLQGWPQIAWFEQTLGPQPGLRLQIIAGLLHGRGNYGPRLRGGDGSVQMYAVLGVPATPRGETTAWPFAAMQRLLVHEFAQSWVNPWVDRQGAALQPAATSLLEARIEQMRAQAYGSWQAVTYESLVRAVTRGYFQDRRDSDSVGLLFQEDAARGFDWVPAVTDQLRGDARGGRWLNEGTAATMAALFEAQASLLHARAGAGVTTVSLARQVPAAGEAQVDAALTHLELHFDRPMGRGVGIFGDRNPTFTAAPQWDDDRRVLRLPVVLQPATAYVIELNSPGMPGGFVGKDGTVLPAQVWRFRTRDAPAQ</sequence>
<gene>
    <name evidence="1" type="ORF">ACEU0G_003358</name>
</gene>
<evidence type="ECO:0000313" key="1">
    <source>
        <dbReference type="EMBL" id="MFG6109347.1"/>
    </source>
</evidence>
<dbReference type="EMBL" id="JBHGCJ010000005">
    <property type="protein sequence ID" value="MFG6109347.1"/>
    <property type="molecule type" value="Genomic_DNA"/>
</dbReference>
<dbReference type="Pfam" id="PF16286">
    <property type="entry name" value="DUF4932"/>
    <property type="match status" value="1"/>
</dbReference>
<organism evidence="1 2">
    <name type="scientific">Stenotrophomonas nematodicola</name>
    <dbReference type="NCBI Taxonomy" id="2656746"/>
    <lineage>
        <taxon>Bacteria</taxon>
        <taxon>Pseudomonadati</taxon>
        <taxon>Pseudomonadota</taxon>
        <taxon>Gammaproteobacteria</taxon>
        <taxon>Lysobacterales</taxon>
        <taxon>Lysobacteraceae</taxon>
        <taxon>Stenotrophomonas</taxon>
    </lineage>
</organism>
<proteinExistence type="predicted"/>